<accession>A0A4P7CSW0</accession>
<proteinExistence type="inferred from homology"/>
<dbReference type="InterPro" id="IPR000836">
    <property type="entry name" value="PRTase_dom"/>
</dbReference>
<dbReference type="KEGG" id="ppai:E1956_14115"/>
<evidence type="ECO:0000313" key="2">
    <source>
        <dbReference type="EMBL" id="QBQ98197.1"/>
    </source>
</evidence>
<dbReference type="SUPFAM" id="SSF53271">
    <property type="entry name" value="PRTase-like"/>
    <property type="match status" value="1"/>
</dbReference>
<protein>
    <submittedName>
        <fullName evidence="2">ComF family protein</fullName>
    </submittedName>
</protein>
<reference evidence="2 3" key="1">
    <citation type="submission" date="2019-03" db="EMBL/GenBank/DDBJ databases">
        <title>Paraburkholderia sp. 7MH5, isolated from subtropical forest soil.</title>
        <authorList>
            <person name="Gao Z.-H."/>
            <person name="Qiu L.-H."/>
        </authorList>
    </citation>
    <scope>NUCLEOTIDE SEQUENCE [LARGE SCALE GENOMIC DNA]</scope>
    <source>
        <strain evidence="2 3">7MH5</strain>
    </source>
</reference>
<organism evidence="2 3">
    <name type="scientific">Paraburkholderia pallida</name>
    <dbReference type="NCBI Taxonomy" id="2547399"/>
    <lineage>
        <taxon>Bacteria</taxon>
        <taxon>Pseudomonadati</taxon>
        <taxon>Pseudomonadota</taxon>
        <taxon>Betaproteobacteria</taxon>
        <taxon>Burkholderiales</taxon>
        <taxon>Burkholderiaceae</taxon>
        <taxon>Paraburkholderia</taxon>
    </lineage>
</organism>
<dbReference type="Proteomes" id="UP000295727">
    <property type="component" value="Chromosome 1"/>
</dbReference>
<dbReference type="RefSeq" id="WP_134749795.1">
    <property type="nucleotide sequence ID" value="NZ_CP038148.1"/>
</dbReference>
<comment type="similarity">
    <text evidence="1">Belongs to the ComF/GntX family.</text>
</comment>
<sequence length="194" mass="21741">MRANVREIHGNWELGFALDKHTIRSTYIGDNEQGYPQFDTERSEAGEAVFRLKYRDDWDQVRALAEAVYEHICPRLYQPAVIVPMPASTQRARQPVTEVARALGDVCGVPVEENLLWKRPGGPRLKDLGTREEKVQALANMFVVADVLPGEEARPILLLDDLYDSGATAEAATAALLQYRKVSSVYLVTLTSKR</sequence>
<dbReference type="PANTHER" id="PTHR47505:SF1">
    <property type="entry name" value="DNA UTILIZATION PROTEIN YHGH"/>
    <property type="match status" value="1"/>
</dbReference>
<dbReference type="InterPro" id="IPR029057">
    <property type="entry name" value="PRTase-like"/>
</dbReference>
<name>A0A4P7CSW0_9BURK</name>
<dbReference type="CDD" id="cd06223">
    <property type="entry name" value="PRTases_typeI"/>
    <property type="match status" value="1"/>
</dbReference>
<dbReference type="OrthoDB" id="9779910at2"/>
<evidence type="ECO:0000256" key="1">
    <source>
        <dbReference type="ARBA" id="ARBA00008007"/>
    </source>
</evidence>
<dbReference type="AlphaFoldDB" id="A0A4P7CSW0"/>
<dbReference type="EMBL" id="CP038148">
    <property type="protein sequence ID" value="QBQ98197.1"/>
    <property type="molecule type" value="Genomic_DNA"/>
</dbReference>
<keyword evidence="3" id="KW-1185">Reference proteome</keyword>
<dbReference type="PANTHER" id="PTHR47505">
    <property type="entry name" value="DNA UTILIZATION PROTEIN YHGH"/>
    <property type="match status" value="1"/>
</dbReference>
<gene>
    <name evidence="2" type="ORF">E1956_14115</name>
</gene>
<evidence type="ECO:0000313" key="3">
    <source>
        <dbReference type="Proteomes" id="UP000295727"/>
    </source>
</evidence>
<dbReference type="InterPro" id="IPR051910">
    <property type="entry name" value="ComF/GntX_DNA_util-trans"/>
</dbReference>
<dbReference type="Gene3D" id="3.40.50.2020">
    <property type="match status" value="1"/>
</dbReference>